<sequence>MPTCDGCEHLFTKNGYSRHLAQSQNPACIIIYEQMQNYVPSAPNLHFESHPPSPTTAKVSEVQHRSDGAVYEHELDNFENPPPNIFEGDYFNTAAEDLEWPEDDAEEDAEGDGLESEEEDMEAEGAVAEQERDWEPPVAEQTIEDQDLPMEEDSTHITDTSSGTHGTDQNRATQDLEDSDSDPDEGCHQSGYRHYHQQVSSGEEDGIWAPFTSQIDYEVAHWAKTQGPGSTSFSDLLEIEGVCEKLGLSYKNSRKLNKIIDTKIPARRPRFQHKEILVAGEAFDVYCQDIIDCVKALYKDPEFAPYLVFVPERHYTDQDETQRLYHDLHTGKWWWNTQIHLAYLPTTKLEHITNKSARCRSLANLFHACMRHVVEPLVEPGINGMAIMSGDSALRRGHPLLLVTGIKTGECPKCDIPSDELGSKDLPFHTRDLGDILDALALVDEDPYKFTKACRSAGIKPLYHPFWEDLPHCNIFRAITPDILHQLYQGLVKHLISWIKSAFSDAEIDARCKRLPPNHNVRVFMKGISILSRVSGTEHEQICRFLLGIIIDIGLPNGASPLQLVRAVRGLLDFLYLSRYPCHSQRTLDLLDDALNRFHDNKSIFVDLGIRSSFNLPKLHSFRHYVSMIQHFGTTDNYNIEYTEWLHIDLAKDAYCATNHKDEYMQMTLWLERREKILWHHQFIQWRRSLASSNQHQSFSYSPPHVDLLYSRQYKVAKHPSAKRVTFSALAAEYGAVHFRAALARFVVQVTEPDLTARQLEDMAVDVILPFQSVAVFHKIRYNIINDDGTPNNLTVDSIDARPARHDRHHRNVPARFDTALVNLGIGGPLGVEGYCVAQVRVVFSLSAKAKIAMFRNLNVPDHLAYVEWFTPFANRPQANHGMYKVSRAFRDGKRQASIVPVRNIRRSIHLMPKFGPVAPREWTTSNVLDRCSTFFVNTFTDRDAYVTLF</sequence>
<evidence type="ECO:0000313" key="2">
    <source>
        <dbReference type="EMBL" id="KAG1788595.1"/>
    </source>
</evidence>
<comment type="caution">
    <text evidence="2">The sequence shown here is derived from an EMBL/GenBank/DDBJ whole genome shotgun (WGS) entry which is preliminary data.</text>
</comment>
<proteinExistence type="predicted"/>
<feature type="compositionally biased region" description="Acidic residues" evidence="1">
    <location>
        <begin position="175"/>
        <end position="184"/>
    </location>
</feature>
<feature type="compositionally biased region" description="Polar residues" evidence="1">
    <location>
        <begin position="157"/>
        <end position="173"/>
    </location>
</feature>
<accession>A0A9P7DCK7</accession>
<dbReference type="GeneID" id="64599049"/>
<protein>
    <recommendedName>
        <fullName evidence="4">C2H2-type domain-containing protein</fullName>
    </recommendedName>
</protein>
<dbReference type="OrthoDB" id="3245051at2759"/>
<dbReference type="Proteomes" id="UP000719766">
    <property type="component" value="Unassembled WGS sequence"/>
</dbReference>
<dbReference type="InterPro" id="IPR041078">
    <property type="entry name" value="Plavaka"/>
</dbReference>
<name>A0A9P7DCK7_9AGAM</name>
<evidence type="ECO:0000313" key="3">
    <source>
        <dbReference type="Proteomes" id="UP000719766"/>
    </source>
</evidence>
<reference evidence="2" key="1">
    <citation type="journal article" date="2020" name="New Phytol.">
        <title>Comparative genomics reveals dynamic genome evolution in host specialist ectomycorrhizal fungi.</title>
        <authorList>
            <person name="Lofgren L.A."/>
            <person name="Nguyen N.H."/>
            <person name="Vilgalys R."/>
            <person name="Ruytinx J."/>
            <person name="Liao H.L."/>
            <person name="Branco S."/>
            <person name="Kuo A."/>
            <person name="LaButti K."/>
            <person name="Lipzen A."/>
            <person name="Andreopoulos W."/>
            <person name="Pangilinan J."/>
            <person name="Riley R."/>
            <person name="Hundley H."/>
            <person name="Na H."/>
            <person name="Barry K."/>
            <person name="Grigoriev I.V."/>
            <person name="Stajich J.E."/>
            <person name="Kennedy P.G."/>
        </authorList>
    </citation>
    <scope>NUCLEOTIDE SEQUENCE</scope>
    <source>
        <strain evidence="2">S12</strain>
    </source>
</reference>
<dbReference type="EMBL" id="JABBWE010000067">
    <property type="protein sequence ID" value="KAG1788595.1"/>
    <property type="molecule type" value="Genomic_DNA"/>
</dbReference>
<dbReference type="RefSeq" id="XP_041155793.1">
    <property type="nucleotide sequence ID" value="XM_041305285.1"/>
</dbReference>
<evidence type="ECO:0008006" key="4">
    <source>
        <dbReference type="Google" id="ProtNLM"/>
    </source>
</evidence>
<feature type="compositionally biased region" description="Acidic residues" evidence="1">
    <location>
        <begin position="142"/>
        <end position="152"/>
    </location>
</feature>
<keyword evidence="3" id="KW-1185">Reference proteome</keyword>
<gene>
    <name evidence="2" type="ORF">HD556DRAFT_1434002</name>
</gene>
<evidence type="ECO:0000256" key="1">
    <source>
        <dbReference type="SAM" id="MobiDB-lite"/>
    </source>
</evidence>
<feature type="region of interest" description="Disordered" evidence="1">
    <location>
        <begin position="102"/>
        <end position="199"/>
    </location>
</feature>
<dbReference type="AlphaFoldDB" id="A0A9P7DCK7"/>
<dbReference type="Pfam" id="PF18759">
    <property type="entry name" value="Plavaka"/>
    <property type="match status" value="1"/>
</dbReference>
<organism evidence="2 3">
    <name type="scientific">Suillus plorans</name>
    <dbReference type="NCBI Taxonomy" id="116603"/>
    <lineage>
        <taxon>Eukaryota</taxon>
        <taxon>Fungi</taxon>
        <taxon>Dikarya</taxon>
        <taxon>Basidiomycota</taxon>
        <taxon>Agaricomycotina</taxon>
        <taxon>Agaricomycetes</taxon>
        <taxon>Agaricomycetidae</taxon>
        <taxon>Boletales</taxon>
        <taxon>Suillineae</taxon>
        <taxon>Suillaceae</taxon>
        <taxon>Suillus</taxon>
    </lineage>
</organism>
<feature type="compositionally biased region" description="Acidic residues" evidence="1">
    <location>
        <begin position="102"/>
        <end position="123"/>
    </location>
</feature>